<evidence type="ECO:0000259" key="1">
    <source>
        <dbReference type="Pfam" id="PF11074"/>
    </source>
</evidence>
<dbReference type="Gene3D" id="3.90.320.10">
    <property type="match status" value="1"/>
</dbReference>
<accession>A0A1F4TJB8</accession>
<evidence type="ECO:0000313" key="3">
    <source>
        <dbReference type="Proteomes" id="UP000177309"/>
    </source>
</evidence>
<name>A0A1F4TJB8_UNCSA</name>
<dbReference type="EMBL" id="MEUI01000044">
    <property type="protein sequence ID" value="OGC32831.1"/>
    <property type="molecule type" value="Genomic_DNA"/>
</dbReference>
<dbReference type="InterPro" id="IPR011604">
    <property type="entry name" value="PDDEXK-like_dom_sf"/>
</dbReference>
<organism evidence="2 3">
    <name type="scientific">candidate division WOR-1 bacterium RIFOXYC2_FULL_41_25</name>
    <dbReference type="NCBI Taxonomy" id="1802586"/>
    <lineage>
        <taxon>Bacteria</taxon>
        <taxon>Bacillati</taxon>
        <taxon>Saganbacteria</taxon>
    </lineage>
</organism>
<dbReference type="AlphaFoldDB" id="A0A1F4TJB8"/>
<sequence length="491" mass="56369">MKKFLSKSKYISGLQCLKLLWYQFNRKKEIPPPGPELLEIFKQGHIVGELAHKLYPDGIKIERAWQPESMTKKSLLALQQRKPLFEAGFTYKSFYAIADILVPNDDGSWDLVEVKSSTSVKDENLHDTAFQKYTYEGAGLKINKCYLLHINNEYVKNGEIEPKEYFKKEEITAQVDKLLPGIEKEANAMLEMIEQETFPDIKVGPHCDKPYECPLQDLCWSFLPKEHVFMLHRGNKAAYALMEQGILKIKDIPSDYELADNHLIQVEAHKSKKTYVDKAAIKDFLSEFKYPLYFLDFETIAPAIPIYDQTRPYEDIIFQYSLHVVEKEGATPVPYSYLAPGDVDPRLEVLKLLKELLGESGSIVAYNAGYELKCLKYAVRAYPEYEKWVEGVETRIVDLWVPFRKFFYYHPAQAGSGSMKKVLPAMTGITYDGMEIGDGGTARFEYMRVTYEPGIKADDRQKVRDALEKYCELDTKGMIDILGALERVIGV</sequence>
<dbReference type="Proteomes" id="UP000177309">
    <property type="component" value="Unassembled WGS sequence"/>
</dbReference>
<evidence type="ECO:0000313" key="2">
    <source>
        <dbReference type="EMBL" id="OGC32831.1"/>
    </source>
</evidence>
<dbReference type="InterPro" id="IPR021301">
    <property type="entry name" value="DUF2779"/>
</dbReference>
<comment type="caution">
    <text evidence="2">The sequence shown here is derived from an EMBL/GenBank/DDBJ whole genome shotgun (WGS) entry which is preliminary data.</text>
</comment>
<proteinExistence type="predicted"/>
<gene>
    <name evidence="2" type="ORF">A2462_06480</name>
</gene>
<feature type="domain" description="DUF2779" evidence="1">
    <location>
        <begin position="293"/>
        <end position="418"/>
    </location>
</feature>
<dbReference type="Pfam" id="PF11074">
    <property type="entry name" value="DUF2779"/>
    <property type="match status" value="1"/>
</dbReference>
<protein>
    <recommendedName>
        <fullName evidence="1">DUF2779 domain-containing protein</fullName>
    </recommendedName>
</protein>
<reference evidence="2 3" key="1">
    <citation type="journal article" date="2016" name="Nat. Commun.">
        <title>Thousands of microbial genomes shed light on interconnected biogeochemical processes in an aquifer system.</title>
        <authorList>
            <person name="Anantharaman K."/>
            <person name="Brown C.T."/>
            <person name="Hug L.A."/>
            <person name="Sharon I."/>
            <person name="Castelle C.J."/>
            <person name="Probst A.J."/>
            <person name="Thomas B.C."/>
            <person name="Singh A."/>
            <person name="Wilkins M.J."/>
            <person name="Karaoz U."/>
            <person name="Brodie E.L."/>
            <person name="Williams K.H."/>
            <person name="Hubbard S.S."/>
            <person name="Banfield J.F."/>
        </authorList>
    </citation>
    <scope>NUCLEOTIDE SEQUENCE [LARGE SCALE GENOMIC DNA]</scope>
</reference>